<sequence length="131" mass="14540">MKINSLLVTSLAVHALTKPRIIRELSSEHLELTVKQEVGLEDGLFFVFPQVNVGFLSLEKLDLRYSNLIQGGLSKDIGSLSSLKVLNLTGNNFEHLPQSVAQLGAVQRLSLSCSKRFKEFPGFTRMPNLNT</sequence>
<dbReference type="EMBL" id="CP133617">
    <property type="protein sequence ID" value="WMV32301.1"/>
    <property type="molecule type" value="Genomic_DNA"/>
</dbReference>
<dbReference type="Pfam" id="PF00560">
    <property type="entry name" value="LRR_1"/>
    <property type="match status" value="1"/>
</dbReference>
<dbReference type="PROSITE" id="PS51450">
    <property type="entry name" value="LRR"/>
    <property type="match status" value="1"/>
</dbReference>
<dbReference type="Gene3D" id="3.80.10.10">
    <property type="entry name" value="Ribonuclease Inhibitor"/>
    <property type="match status" value="1"/>
</dbReference>
<gene>
    <name evidence="1" type="ORF">MTR67_025686</name>
</gene>
<protein>
    <submittedName>
        <fullName evidence="1">Uncharacterized protein</fullName>
    </submittedName>
</protein>
<dbReference type="InterPro" id="IPR001611">
    <property type="entry name" value="Leu-rich_rpt"/>
</dbReference>
<organism evidence="1 2">
    <name type="scientific">Solanum verrucosum</name>
    <dbReference type="NCBI Taxonomy" id="315347"/>
    <lineage>
        <taxon>Eukaryota</taxon>
        <taxon>Viridiplantae</taxon>
        <taxon>Streptophyta</taxon>
        <taxon>Embryophyta</taxon>
        <taxon>Tracheophyta</taxon>
        <taxon>Spermatophyta</taxon>
        <taxon>Magnoliopsida</taxon>
        <taxon>eudicotyledons</taxon>
        <taxon>Gunneridae</taxon>
        <taxon>Pentapetalae</taxon>
        <taxon>asterids</taxon>
        <taxon>lamiids</taxon>
        <taxon>Solanales</taxon>
        <taxon>Solanaceae</taxon>
        <taxon>Solanoideae</taxon>
        <taxon>Solaneae</taxon>
        <taxon>Solanum</taxon>
    </lineage>
</organism>
<dbReference type="PANTHER" id="PTHR45752">
    <property type="entry name" value="LEUCINE-RICH REPEAT-CONTAINING"/>
    <property type="match status" value="1"/>
</dbReference>
<dbReference type="PANTHER" id="PTHR45752:SF187">
    <property type="entry name" value="LEUCINE-RICH REPEAT AND IQ DOMAIN-CONTAINING PROTEIN 4"/>
    <property type="match status" value="1"/>
</dbReference>
<evidence type="ECO:0000313" key="1">
    <source>
        <dbReference type="EMBL" id="WMV32301.1"/>
    </source>
</evidence>
<name>A0AAF0TTS0_SOLVR</name>
<dbReference type="InterPro" id="IPR032675">
    <property type="entry name" value="LRR_dom_sf"/>
</dbReference>
<dbReference type="InterPro" id="IPR050715">
    <property type="entry name" value="LRR-SigEffector_domain"/>
</dbReference>
<accession>A0AAF0TTS0</accession>
<reference evidence="1" key="1">
    <citation type="submission" date="2023-08" db="EMBL/GenBank/DDBJ databases">
        <title>A de novo genome assembly of Solanum verrucosum Schlechtendal, a Mexican diploid species geographically isolated from the other diploid A-genome species in potato relatives.</title>
        <authorList>
            <person name="Hosaka K."/>
        </authorList>
    </citation>
    <scope>NUCLEOTIDE SEQUENCE</scope>
    <source>
        <tissue evidence="1">Young leaves</tissue>
    </source>
</reference>
<dbReference type="AlphaFoldDB" id="A0AAF0TTS0"/>
<keyword evidence="2" id="KW-1185">Reference proteome</keyword>
<proteinExistence type="predicted"/>
<evidence type="ECO:0000313" key="2">
    <source>
        <dbReference type="Proteomes" id="UP001234989"/>
    </source>
</evidence>
<dbReference type="Proteomes" id="UP001234989">
    <property type="component" value="Chromosome 6"/>
</dbReference>
<dbReference type="SUPFAM" id="SSF52058">
    <property type="entry name" value="L domain-like"/>
    <property type="match status" value="1"/>
</dbReference>